<dbReference type="WBParaSite" id="nRc.2.0.1.t00979-RA">
    <property type="protein sequence ID" value="nRc.2.0.1.t00979-RA"/>
    <property type="gene ID" value="nRc.2.0.1.g00979"/>
</dbReference>
<evidence type="ECO:0000313" key="1">
    <source>
        <dbReference type="Proteomes" id="UP000887565"/>
    </source>
</evidence>
<evidence type="ECO:0000313" key="2">
    <source>
        <dbReference type="WBParaSite" id="nRc.2.0.1.t00979-RA"/>
    </source>
</evidence>
<sequence length="125" mass="13961">MDKIGDENIYKDEIRVTSGVDGRRWIEQCDWCNIRVAVGATNLNNNGKGPFRVMLAVQGDVKFCFGQIREQAGLFLPPVHPIQMVVHEFGVEPVNPRVTRVAGQKVAHGLTFFDICAHEVTAIQQ</sequence>
<name>A0A915HHR9_ROMCU</name>
<dbReference type="AlphaFoldDB" id="A0A915HHR9"/>
<proteinExistence type="predicted"/>
<organism evidence="1 2">
    <name type="scientific">Romanomermis culicivorax</name>
    <name type="common">Nematode worm</name>
    <dbReference type="NCBI Taxonomy" id="13658"/>
    <lineage>
        <taxon>Eukaryota</taxon>
        <taxon>Metazoa</taxon>
        <taxon>Ecdysozoa</taxon>
        <taxon>Nematoda</taxon>
        <taxon>Enoplea</taxon>
        <taxon>Dorylaimia</taxon>
        <taxon>Mermithida</taxon>
        <taxon>Mermithoidea</taxon>
        <taxon>Mermithidae</taxon>
        <taxon>Romanomermis</taxon>
    </lineage>
</organism>
<protein>
    <submittedName>
        <fullName evidence="2">Uncharacterized protein</fullName>
    </submittedName>
</protein>
<keyword evidence="1" id="KW-1185">Reference proteome</keyword>
<dbReference type="Proteomes" id="UP000887565">
    <property type="component" value="Unplaced"/>
</dbReference>
<accession>A0A915HHR9</accession>
<reference evidence="2" key="1">
    <citation type="submission" date="2022-11" db="UniProtKB">
        <authorList>
            <consortium name="WormBaseParasite"/>
        </authorList>
    </citation>
    <scope>IDENTIFICATION</scope>
</reference>